<keyword evidence="2" id="KW-1185">Reference proteome</keyword>
<dbReference type="EMBL" id="LR743589">
    <property type="protein sequence ID" value="CAA2616808.1"/>
    <property type="molecule type" value="Genomic_DNA"/>
</dbReference>
<evidence type="ECO:0000313" key="1">
    <source>
        <dbReference type="EMBL" id="CAA2616808.1"/>
    </source>
</evidence>
<proteinExistence type="predicted"/>
<sequence>MGLEVDALVSRETWTLVYCPHNGNIVIYNLEFFSLLNQAWFLHQFYIFNMFFYGDFKE</sequence>
<gene>
    <name evidence="1" type="ORF">SI7747_02003022</name>
</gene>
<dbReference type="EMBL" id="CACRZD030000002">
    <property type="protein sequence ID" value="CAA6656482.1"/>
    <property type="molecule type" value="Genomic_DNA"/>
</dbReference>
<accession>A0A7I8IHY8</accession>
<evidence type="ECO:0000313" key="2">
    <source>
        <dbReference type="Proteomes" id="UP001189122"/>
    </source>
</evidence>
<protein>
    <submittedName>
        <fullName evidence="1">Uncharacterized protein</fullName>
    </submittedName>
</protein>
<organism evidence="1">
    <name type="scientific">Spirodela intermedia</name>
    <name type="common">Intermediate duckweed</name>
    <dbReference type="NCBI Taxonomy" id="51605"/>
    <lineage>
        <taxon>Eukaryota</taxon>
        <taxon>Viridiplantae</taxon>
        <taxon>Streptophyta</taxon>
        <taxon>Embryophyta</taxon>
        <taxon>Tracheophyta</taxon>
        <taxon>Spermatophyta</taxon>
        <taxon>Magnoliopsida</taxon>
        <taxon>Liliopsida</taxon>
        <taxon>Araceae</taxon>
        <taxon>Lemnoideae</taxon>
        <taxon>Spirodela</taxon>
    </lineage>
</organism>
<name>A0A7I8IHY8_SPIIN</name>
<reference evidence="1 2" key="1">
    <citation type="submission" date="2019-12" db="EMBL/GenBank/DDBJ databases">
        <authorList>
            <person name="Scholz U."/>
            <person name="Mascher M."/>
            <person name="Fiebig A."/>
        </authorList>
    </citation>
    <scope>NUCLEOTIDE SEQUENCE</scope>
</reference>
<dbReference type="AlphaFoldDB" id="A0A7I8IHY8"/>
<dbReference type="Proteomes" id="UP001189122">
    <property type="component" value="Unassembled WGS sequence"/>
</dbReference>